<dbReference type="InterPro" id="IPR006665">
    <property type="entry name" value="OmpA-like"/>
</dbReference>
<organism evidence="10 11">
    <name type="scientific">Methylotuvimicrobium alcaliphilum (strain DSM 19304 / NCIMB 14124 / VKM B-2133 / 20Z)</name>
    <name type="common">Methylomicrobium alcaliphilum</name>
    <dbReference type="NCBI Taxonomy" id="1091494"/>
    <lineage>
        <taxon>Bacteria</taxon>
        <taxon>Pseudomonadati</taxon>
        <taxon>Pseudomonadota</taxon>
        <taxon>Gammaproteobacteria</taxon>
        <taxon>Methylococcales</taxon>
        <taxon>Methylococcaceae</taxon>
        <taxon>Methylotuvimicrobium</taxon>
    </lineage>
</organism>
<dbReference type="Gene3D" id="3.30.1330.60">
    <property type="entry name" value="OmpA-like domain"/>
    <property type="match status" value="1"/>
</dbReference>
<gene>
    <name evidence="10" type="ordered locus">MEALZ_3153</name>
</gene>
<dbReference type="HOGENOM" id="CLU_016890_0_0_6"/>
<evidence type="ECO:0000256" key="1">
    <source>
        <dbReference type="ARBA" id="ARBA00004162"/>
    </source>
</evidence>
<dbReference type="AlphaFoldDB" id="G4T385"/>
<keyword evidence="11" id="KW-1185">Reference proteome</keyword>
<dbReference type="GO" id="GO:0005886">
    <property type="term" value="C:plasma membrane"/>
    <property type="evidence" value="ECO:0007669"/>
    <property type="project" value="UniProtKB-SubCell"/>
</dbReference>
<dbReference type="Pfam" id="PF00691">
    <property type="entry name" value="OmpA"/>
    <property type="match status" value="1"/>
</dbReference>
<dbReference type="InterPro" id="IPR050330">
    <property type="entry name" value="Bact_OuterMem_StrucFunc"/>
</dbReference>
<dbReference type="InterPro" id="IPR025713">
    <property type="entry name" value="MotB-like_N_dom"/>
</dbReference>
<evidence type="ECO:0000256" key="2">
    <source>
        <dbReference type="ARBA" id="ARBA00008914"/>
    </source>
</evidence>
<dbReference type="PROSITE" id="PS51123">
    <property type="entry name" value="OMPA_2"/>
    <property type="match status" value="1"/>
</dbReference>
<sequence>MRRKKKELAEPENHERWLISYADFITLLFAFFVVMYSISSVNEGKYKTLSDSLGEAFSKRQSESAISDREGTPFTVVQPIQIGEEPMTVQPIELPHPTLEEVEKKHELSEEILRERRNLIEASEQMSEVLAPFIEKDLVAVKKHDFWIELEMNSELLFASGEAELSPKALPVLKKVSEIVRRMPNVINVEGHTDTVPISTVKFPSNWELSSARATSVVREFVNEGIAPSRLSAVGYGEFHPIADNSSEAGRFQNRRVVVVLMSHAFARYGADDEERAKLLNISPVTEAEMNNAQRSP</sequence>
<keyword evidence="6 7" id="KW-0472">Membrane</keyword>
<keyword evidence="10" id="KW-0966">Cell projection</keyword>
<dbReference type="Proteomes" id="UP000008315">
    <property type="component" value="Chromosome"/>
</dbReference>
<evidence type="ECO:0000313" key="11">
    <source>
        <dbReference type="Proteomes" id="UP000008315"/>
    </source>
</evidence>
<dbReference type="Pfam" id="PF13677">
    <property type="entry name" value="MotB_plug"/>
    <property type="match status" value="1"/>
</dbReference>
<evidence type="ECO:0000256" key="7">
    <source>
        <dbReference type="PROSITE-ProRule" id="PRU00473"/>
    </source>
</evidence>
<proteinExistence type="inferred from homology"/>
<dbReference type="PANTHER" id="PTHR30329:SF20">
    <property type="entry name" value="EXPORTED PROTEIN"/>
    <property type="match status" value="1"/>
</dbReference>
<dbReference type="InterPro" id="IPR036737">
    <property type="entry name" value="OmpA-like_sf"/>
</dbReference>
<evidence type="ECO:0000259" key="9">
    <source>
        <dbReference type="PROSITE" id="PS51123"/>
    </source>
</evidence>
<dbReference type="SUPFAM" id="SSF103088">
    <property type="entry name" value="OmpA-like"/>
    <property type="match status" value="1"/>
</dbReference>
<dbReference type="PANTHER" id="PTHR30329">
    <property type="entry name" value="STATOR ELEMENT OF FLAGELLAR MOTOR COMPLEX"/>
    <property type="match status" value="1"/>
</dbReference>
<dbReference type="RefSeq" id="WP_014149578.1">
    <property type="nucleotide sequence ID" value="NC_016112.1"/>
</dbReference>
<feature type="transmembrane region" description="Helical" evidence="8">
    <location>
        <begin position="21"/>
        <end position="38"/>
    </location>
</feature>
<evidence type="ECO:0000256" key="8">
    <source>
        <dbReference type="SAM" id="Phobius"/>
    </source>
</evidence>
<feature type="domain" description="OmpA-like" evidence="9">
    <location>
        <begin position="145"/>
        <end position="265"/>
    </location>
</feature>
<evidence type="ECO:0000256" key="6">
    <source>
        <dbReference type="ARBA" id="ARBA00023136"/>
    </source>
</evidence>
<evidence type="ECO:0000256" key="4">
    <source>
        <dbReference type="ARBA" id="ARBA00022692"/>
    </source>
</evidence>
<keyword evidence="10" id="KW-0282">Flagellum</keyword>
<dbReference type="EMBL" id="FO082060">
    <property type="protein sequence ID" value="CCE24818.1"/>
    <property type="molecule type" value="Genomic_DNA"/>
</dbReference>
<dbReference type="STRING" id="1091494.MEALZ_3153"/>
<keyword evidence="5 8" id="KW-1133">Transmembrane helix</keyword>
<dbReference type="CDD" id="cd07185">
    <property type="entry name" value="OmpA_C-like"/>
    <property type="match status" value="1"/>
</dbReference>
<protein>
    <submittedName>
        <fullName evidence="10">Flagellar motor protein MotD</fullName>
    </submittedName>
</protein>
<dbReference type="NCBIfam" id="NF006541">
    <property type="entry name" value="PRK09038.1"/>
    <property type="match status" value="1"/>
</dbReference>
<keyword evidence="10" id="KW-0969">Cilium</keyword>
<evidence type="ECO:0000256" key="5">
    <source>
        <dbReference type="ARBA" id="ARBA00022989"/>
    </source>
</evidence>
<evidence type="ECO:0000313" key="10">
    <source>
        <dbReference type="EMBL" id="CCE24818.1"/>
    </source>
</evidence>
<dbReference type="PATRIC" id="fig|271065.3.peg.3247"/>
<reference evidence="11" key="1">
    <citation type="journal article" date="2012" name="J. Bacteriol.">
        <title>Genome sequence of the haloalkaliphilic methanotrophic bacterium Methylomicrobium alcaliphilum 20Z.</title>
        <authorList>
            <person name="Vuilleumier S."/>
            <person name="Khmelenina V.N."/>
            <person name="Bringel F."/>
            <person name="Reshetnikov A.S."/>
            <person name="Lajus A."/>
            <person name="Mangenot S."/>
            <person name="Rouy Z."/>
            <person name="Op den Camp H.J."/>
            <person name="Jetten M.S."/>
            <person name="Dispirito A.A."/>
            <person name="Dunfield P."/>
            <person name="Klotz M.G."/>
            <person name="Semrau J.D."/>
            <person name="Stein L.Y."/>
            <person name="Barbe V."/>
            <person name="Medigue C."/>
            <person name="Trotsenko Y.A."/>
            <person name="Kalyuzhnaya M.G."/>
        </authorList>
    </citation>
    <scope>NUCLEOTIDE SEQUENCE [LARGE SCALE GENOMIC DNA]</scope>
    <source>
        <strain evidence="11">DSM 19304 / NCIMB 14124 / VKM B-2133 / 20Z</strain>
    </source>
</reference>
<accession>G4T385</accession>
<comment type="similarity">
    <text evidence="2">Belongs to the MotB family.</text>
</comment>
<comment type="subcellular location">
    <subcellularLocation>
        <location evidence="1">Cell membrane</location>
        <topology evidence="1">Single-pass membrane protein</topology>
    </subcellularLocation>
</comment>
<name>G4T385_META2</name>
<dbReference type="KEGG" id="mah:MEALZ_3153"/>
<evidence type="ECO:0000256" key="3">
    <source>
        <dbReference type="ARBA" id="ARBA00022475"/>
    </source>
</evidence>
<keyword evidence="3" id="KW-1003">Cell membrane</keyword>
<dbReference type="PRINTS" id="PR01023">
    <property type="entry name" value="NAFLGMOTY"/>
</dbReference>
<keyword evidence="4 8" id="KW-0812">Transmembrane</keyword>